<dbReference type="Gene3D" id="3.40.50.1010">
    <property type="entry name" value="5'-nuclease"/>
    <property type="match status" value="1"/>
</dbReference>
<feature type="domain" description="PIN" evidence="1">
    <location>
        <begin position="4"/>
        <end position="124"/>
    </location>
</feature>
<keyword evidence="3" id="KW-1185">Reference proteome</keyword>
<name>B8GLG6_THISH</name>
<dbReference type="InterPro" id="IPR029060">
    <property type="entry name" value="PIN-like_dom_sf"/>
</dbReference>
<dbReference type="Proteomes" id="UP000002383">
    <property type="component" value="Chromosome"/>
</dbReference>
<gene>
    <name evidence="2" type="ordered locus">Tgr7_2443</name>
</gene>
<accession>B8GLG6</accession>
<dbReference type="EMBL" id="CP001339">
    <property type="protein sequence ID" value="ACL73521.1"/>
    <property type="molecule type" value="Genomic_DNA"/>
</dbReference>
<dbReference type="CDD" id="cd18683">
    <property type="entry name" value="PIN_VapC-like"/>
    <property type="match status" value="1"/>
</dbReference>
<dbReference type="KEGG" id="tgr:Tgr7_2443"/>
<dbReference type="eggNOG" id="COG5611">
    <property type="taxonomic scope" value="Bacteria"/>
</dbReference>
<organism evidence="2 3">
    <name type="scientific">Thioalkalivibrio sulfidiphilus (strain HL-EbGR7)</name>
    <dbReference type="NCBI Taxonomy" id="396588"/>
    <lineage>
        <taxon>Bacteria</taxon>
        <taxon>Pseudomonadati</taxon>
        <taxon>Pseudomonadota</taxon>
        <taxon>Gammaproteobacteria</taxon>
        <taxon>Chromatiales</taxon>
        <taxon>Ectothiorhodospiraceae</taxon>
        <taxon>Thioalkalivibrio</taxon>
    </lineage>
</organism>
<evidence type="ECO:0000313" key="2">
    <source>
        <dbReference type="EMBL" id="ACL73521.1"/>
    </source>
</evidence>
<sequence>MIGLDTNVLVRYIVQDDPAQSAVAGDLIEGMCTAESPGRVDTIVLCELVWVLESAYGYSSGIVAGVLRQILSTAELSVEAPHLAWAALRAYEQDHADFADYLIGARNREAGCTATYTFDKRAAKSPWHSLPG</sequence>
<dbReference type="AlphaFoldDB" id="B8GLG6"/>
<dbReference type="Pfam" id="PF01850">
    <property type="entry name" value="PIN"/>
    <property type="match status" value="1"/>
</dbReference>
<dbReference type="OrthoDB" id="32974at2"/>
<dbReference type="RefSeq" id="WP_012638996.1">
    <property type="nucleotide sequence ID" value="NC_011901.1"/>
</dbReference>
<proteinExistence type="predicted"/>
<dbReference type="SUPFAM" id="SSF88723">
    <property type="entry name" value="PIN domain-like"/>
    <property type="match status" value="1"/>
</dbReference>
<evidence type="ECO:0000313" key="3">
    <source>
        <dbReference type="Proteomes" id="UP000002383"/>
    </source>
</evidence>
<evidence type="ECO:0000259" key="1">
    <source>
        <dbReference type="Pfam" id="PF01850"/>
    </source>
</evidence>
<dbReference type="STRING" id="396588.Tgr7_2443"/>
<dbReference type="HOGENOM" id="CLU_121449_0_1_6"/>
<dbReference type="PANTHER" id="PTHR39664:SF2">
    <property type="entry name" value="NUCLEIC ACID-BINDING PROTEIN, CONTAINING PIN DOMAIN-RELATED"/>
    <property type="match status" value="1"/>
</dbReference>
<protein>
    <recommendedName>
        <fullName evidence="1">PIN domain-containing protein</fullName>
    </recommendedName>
</protein>
<dbReference type="InterPro" id="IPR002716">
    <property type="entry name" value="PIN_dom"/>
</dbReference>
<dbReference type="PANTHER" id="PTHR39664">
    <property type="match status" value="1"/>
</dbReference>
<reference evidence="2 3" key="1">
    <citation type="journal article" date="2011" name="Stand. Genomic Sci.">
        <title>Complete genome sequence of 'Thioalkalivibrio sulfidophilus' HL-EbGr7.</title>
        <authorList>
            <person name="Muyzer G."/>
            <person name="Sorokin D.Y."/>
            <person name="Mavromatis K."/>
            <person name="Lapidus A."/>
            <person name="Clum A."/>
            <person name="Ivanova N."/>
            <person name="Pati A."/>
            <person name="d'Haeseleer P."/>
            <person name="Woyke T."/>
            <person name="Kyrpides N.C."/>
        </authorList>
    </citation>
    <scope>NUCLEOTIDE SEQUENCE [LARGE SCALE GENOMIC DNA]</scope>
    <source>
        <strain evidence="2 3">HL-EbGR7</strain>
    </source>
</reference>